<sequence length="383" mass="40131">MSTDLHETTDPSPSSPLDVAERIFQLLARAPGGLTVNGVTLPDELPRCPIPLGELRDLLAGRPLSPAARDAVWRDLVIRARLDGSQWLAAAVGVAVPALRDVAGRVRWGYATADPADVEAQVLTAFVAAVRTADIDRPSILPRLCEAARRAGERARRAAESDLAWTLFAAEAETTEIPAITPSTASGEAEEETPMTSARSRISSDPQPTITEPKGGRGNPTGSARSPYSPTGRPQSLPARRITPGTRARRERRMRLSRHVLRALVVSGITVAVLAVAAVAVLADGGTTLAAATPSGGTRAVRAPASPDQLGQVFENMRNWIIGLLATLATLMLTIGGLRYLVAGGDPGEVQKAKAALKAAAMGYALAVLAPIFVSILKRVVGG</sequence>
<feature type="transmembrane region" description="Helical" evidence="2">
    <location>
        <begin position="260"/>
        <end position="283"/>
    </location>
</feature>
<dbReference type="RefSeq" id="WP_344856177.1">
    <property type="nucleotide sequence ID" value="NZ_BAAAUT010000005.1"/>
</dbReference>
<proteinExistence type="predicted"/>
<evidence type="ECO:0000256" key="2">
    <source>
        <dbReference type="SAM" id="Phobius"/>
    </source>
</evidence>
<feature type="transmembrane region" description="Helical" evidence="2">
    <location>
        <begin position="355"/>
        <end position="377"/>
    </location>
</feature>
<feature type="region of interest" description="Disordered" evidence="1">
    <location>
        <begin position="176"/>
        <end position="253"/>
    </location>
</feature>
<dbReference type="Proteomes" id="UP001500320">
    <property type="component" value="Unassembled WGS sequence"/>
</dbReference>
<dbReference type="EMBL" id="BAAAUT010000005">
    <property type="protein sequence ID" value="GAA3120346.1"/>
    <property type="molecule type" value="Genomic_DNA"/>
</dbReference>
<protein>
    <submittedName>
        <fullName evidence="3">Uncharacterized protein</fullName>
    </submittedName>
</protein>
<keyword evidence="2" id="KW-1133">Transmembrane helix</keyword>
<comment type="caution">
    <text evidence="3">The sequence shown here is derived from an EMBL/GenBank/DDBJ whole genome shotgun (WGS) entry which is preliminary data.</text>
</comment>
<evidence type="ECO:0000256" key="1">
    <source>
        <dbReference type="SAM" id="MobiDB-lite"/>
    </source>
</evidence>
<feature type="compositionally biased region" description="Polar residues" evidence="1">
    <location>
        <begin position="220"/>
        <end position="234"/>
    </location>
</feature>
<accession>A0ABP6MNE0</accession>
<dbReference type="Pfam" id="PF18895">
    <property type="entry name" value="T4SS_pilin"/>
    <property type="match status" value="1"/>
</dbReference>
<evidence type="ECO:0000313" key="4">
    <source>
        <dbReference type="Proteomes" id="UP001500320"/>
    </source>
</evidence>
<keyword evidence="2" id="KW-0812">Transmembrane</keyword>
<keyword evidence="2" id="KW-0472">Membrane</keyword>
<gene>
    <name evidence="3" type="ORF">GCM10010466_09080</name>
</gene>
<name>A0ABP6MNE0_9ACTN</name>
<keyword evidence="4" id="KW-1185">Reference proteome</keyword>
<reference evidence="4" key="1">
    <citation type="journal article" date="2019" name="Int. J. Syst. Evol. Microbiol.">
        <title>The Global Catalogue of Microorganisms (GCM) 10K type strain sequencing project: providing services to taxonomists for standard genome sequencing and annotation.</title>
        <authorList>
            <consortium name="The Broad Institute Genomics Platform"/>
            <consortium name="The Broad Institute Genome Sequencing Center for Infectious Disease"/>
            <person name="Wu L."/>
            <person name="Ma J."/>
        </authorList>
    </citation>
    <scope>NUCLEOTIDE SEQUENCE [LARGE SCALE GENOMIC DNA]</scope>
    <source>
        <strain evidence="4">JCM 9373</strain>
    </source>
</reference>
<evidence type="ECO:0000313" key="3">
    <source>
        <dbReference type="EMBL" id="GAA3120346.1"/>
    </source>
</evidence>
<organism evidence="3 4">
    <name type="scientific">Planomonospora alba</name>
    <dbReference type="NCBI Taxonomy" id="161354"/>
    <lineage>
        <taxon>Bacteria</taxon>
        <taxon>Bacillati</taxon>
        <taxon>Actinomycetota</taxon>
        <taxon>Actinomycetes</taxon>
        <taxon>Streptosporangiales</taxon>
        <taxon>Streptosporangiaceae</taxon>
        <taxon>Planomonospora</taxon>
    </lineage>
</organism>
<dbReference type="InterPro" id="IPR043993">
    <property type="entry name" value="T4SS_pilin"/>
</dbReference>
<feature type="compositionally biased region" description="Polar residues" evidence="1">
    <location>
        <begin position="194"/>
        <end position="210"/>
    </location>
</feature>
<feature type="transmembrane region" description="Helical" evidence="2">
    <location>
        <begin position="320"/>
        <end position="343"/>
    </location>
</feature>